<dbReference type="SUPFAM" id="SSF55785">
    <property type="entry name" value="PYP-like sensor domain (PAS domain)"/>
    <property type="match status" value="1"/>
</dbReference>
<dbReference type="PROSITE" id="PS50109">
    <property type="entry name" value="HIS_KIN"/>
    <property type="match status" value="1"/>
</dbReference>
<dbReference type="InterPro" id="IPR003661">
    <property type="entry name" value="HisK_dim/P_dom"/>
</dbReference>
<keyword evidence="12" id="KW-0902">Two-component regulatory system</keyword>
<name>A0A6F8PY70_9GAMM</name>
<dbReference type="Gene3D" id="3.30.565.10">
    <property type="entry name" value="Histidine kinase-like ATPase, C-terminal domain"/>
    <property type="match status" value="1"/>
</dbReference>
<organism evidence="19 20">
    <name type="scientific">Thiosulfatimonas sediminis</name>
    <dbReference type="NCBI Taxonomy" id="2675054"/>
    <lineage>
        <taxon>Bacteria</taxon>
        <taxon>Pseudomonadati</taxon>
        <taxon>Pseudomonadota</taxon>
        <taxon>Gammaproteobacteria</taxon>
        <taxon>Thiotrichales</taxon>
        <taxon>Piscirickettsiaceae</taxon>
        <taxon>Thiosulfatimonas</taxon>
    </lineage>
</organism>
<evidence type="ECO:0000259" key="18">
    <source>
        <dbReference type="PROSITE" id="PS50113"/>
    </source>
</evidence>
<keyword evidence="5 14" id="KW-0597">Phosphoprotein</keyword>
<feature type="domain" description="Response regulatory" evidence="16">
    <location>
        <begin position="478"/>
        <end position="596"/>
    </location>
</feature>
<evidence type="ECO:0000256" key="14">
    <source>
        <dbReference type="PROSITE-ProRule" id="PRU00169"/>
    </source>
</evidence>
<evidence type="ECO:0000256" key="7">
    <source>
        <dbReference type="ARBA" id="ARBA00022692"/>
    </source>
</evidence>
<evidence type="ECO:0000256" key="13">
    <source>
        <dbReference type="ARBA" id="ARBA00023136"/>
    </source>
</evidence>
<dbReference type="CDD" id="cd16922">
    <property type="entry name" value="HATPase_EvgS-ArcB-TorS-like"/>
    <property type="match status" value="1"/>
</dbReference>
<dbReference type="KEGG" id="tse:THMIRHAS_22830"/>
<evidence type="ECO:0000256" key="6">
    <source>
        <dbReference type="ARBA" id="ARBA00022679"/>
    </source>
</evidence>
<keyword evidence="8" id="KW-0547">Nucleotide-binding</keyword>
<dbReference type="InterPro" id="IPR036890">
    <property type="entry name" value="HATPase_C_sf"/>
</dbReference>
<dbReference type="InterPro" id="IPR000700">
    <property type="entry name" value="PAS-assoc_C"/>
</dbReference>
<evidence type="ECO:0000256" key="12">
    <source>
        <dbReference type="ARBA" id="ARBA00023012"/>
    </source>
</evidence>
<evidence type="ECO:0000259" key="17">
    <source>
        <dbReference type="PROSITE" id="PS50112"/>
    </source>
</evidence>
<dbReference type="RefSeq" id="WP_173273991.1">
    <property type="nucleotide sequence ID" value="NZ_AP021889.1"/>
</dbReference>
<evidence type="ECO:0000256" key="4">
    <source>
        <dbReference type="ARBA" id="ARBA00022475"/>
    </source>
</evidence>
<evidence type="ECO:0000256" key="10">
    <source>
        <dbReference type="ARBA" id="ARBA00022840"/>
    </source>
</evidence>
<evidence type="ECO:0000256" key="9">
    <source>
        <dbReference type="ARBA" id="ARBA00022777"/>
    </source>
</evidence>
<dbReference type="InterPro" id="IPR005467">
    <property type="entry name" value="His_kinase_dom"/>
</dbReference>
<reference evidence="20" key="1">
    <citation type="submission" date="2019-11" db="EMBL/GenBank/DDBJ databases">
        <title>Isolation and characterization of two novel species in the genus Thiomicrorhabdus.</title>
        <authorList>
            <person name="Mochizuki J."/>
            <person name="Kojima H."/>
            <person name="Fukui M."/>
        </authorList>
    </citation>
    <scope>NUCLEOTIDE SEQUENCE [LARGE SCALE GENOMIC DNA]</scope>
    <source>
        <strain evidence="20">aks77</strain>
    </source>
</reference>
<evidence type="ECO:0000256" key="3">
    <source>
        <dbReference type="ARBA" id="ARBA00012438"/>
    </source>
</evidence>
<evidence type="ECO:0000256" key="11">
    <source>
        <dbReference type="ARBA" id="ARBA00022989"/>
    </source>
</evidence>
<dbReference type="Pfam" id="PF08448">
    <property type="entry name" value="PAS_4"/>
    <property type="match status" value="1"/>
</dbReference>
<evidence type="ECO:0000256" key="1">
    <source>
        <dbReference type="ARBA" id="ARBA00000085"/>
    </source>
</evidence>
<dbReference type="PRINTS" id="PR00344">
    <property type="entry name" value="BCTRLSENSOR"/>
</dbReference>
<dbReference type="CDD" id="cd00082">
    <property type="entry name" value="HisKA"/>
    <property type="match status" value="1"/>
</dbReference>
<dbReference type="GO" id="GO:0005524">
    <property type="term" value="F:ATP binding"/>
    <property type="evidence" value="ECO:0007669"/>
    <property type="project" value="UniProtKB-KW"/>
</dbReference>
<dbReference type="FunFam" id="3.30.565.10:FF:000010">
    <property type="entry name" value="Sensor histidine kinase RcsC"/>
    <property type="match status" value="1"/>
</dbReference>
<dbReference type="InterPro" id="IPR036097">
    <property type="entry name" value="HisK_dim/P_sf"/>
</dbReference>
<dbReference type="GO" id="GO:0000155">
    <property type="term" value="F:phosphorelay sensor kinase activity"/>
    <property type="evidence" value="ECO:0007669"/>
    <property type="project" value="InterPro"/>
</dbReference>
<feature type="domain" description="PAC" evidence="18">
    <location>
        <begin position="152"/>
        <end position="204"/>
    </location>
</feature>
<dbReference type="Pfam" id="PF02518">
    <property type="entry name" value="HATPase_c"/>
    <property type="match status" value="1"/>
</dbReference>
<dbReference type="Gene3D" id="1.10.287.130">
    <property type="match status" value="1"/>
</dbReference>
<dbReference type="InterPro" id="IPR003594">
    <property type="entry name" value="HATPase_dom"/>
</dbReference>
<keyword evidence="11" id="KW-1133">Transmembrane helix</keyword>
<evidence type="ECO:0000313" key="19">
    <source>
        <dbReference type="EMBL" id="BBP46910.1"/>
    </source>
</evidence>
<dbReference type="InterPro" id="IPR035965">
    <property type="entry name" value="PAS-like_dom_sf"/>
</dbReference>
<keyword evidence="9" id="KW-0418">Kinase</keyword>
<dbReference type="PANTHER" id="PTHR45339">
    <property type="entry name" value="HYBRID SIGNAL TRANSDUCTION HISTIDINE KINASE J"/>
    <property type="match status" value="1"/>
</dbReference>
<dbReference type="Proteomes" id="UP000501726">
    <property type="component" value="Chromosome"/>
</dbReference>
<dbReference type="EMBL" id="AP021889">
    <property type="protein sequence ID" value="BBP46910.1"/>
    <property type="molecule type" value="Genomic_DNA"/>
</dbReference>
<dbReference type="PROSITE" id="PS50110">
    <property type="entry name" value="RESPONSE_REGULATORY"/>
    <property type="match status" value="1"/>
</dbReference>
<dbReference type="PROSITE" id="PS50112">
    <property type="entry name" value="PAS"/>
    <property type="match status" value="1"/>
</dbReference>
<dbReference type="InterPro" id="IPR001789">
    <property type="entry name" value="Sig_transdc_resp-reg_receiver"/>
</dbReference>
<evidence type="ECO:0000259" key="16">
    <source>
        <dbReference type="PROSITE" id="PS50110"/>
    </source>
</evidence>
<dbReference type="CDD" id="cd17546">
    <property type="entry name" value="REC_hyHK_CKI1_RcsC-like"/>
    <property type="match status" value="1"/>
</dbReference>
<proteinExistence type="predicted"/>
<dbReference type="InterPro" id="IPR004358">
    <property type="entry name" value="Sig_transdc_His_kin-like_C"/>
</dbReference>
<dbReference type="Pfam" id="PF00512">
    <property type="entry name" value="HisKA"/>
    <property type="match status" value="1"/>
</dbReference>
<comment type="catalytic activity">
    <reaction evidence="1">
        <text>ATP + protein L-histidine = ADP + protein N-phospho-L-histidine.</text>
        <dbReference type="EC" id="2.7.13.3"/>
    </reaction>
</comment>
<feature type="modified residue" description="4-aspartylphosphate" evidence="14">
    <location>
        <position position="528"/>
    </location>
</feature>
<dbReference type="AlphaFoldDB" id="A0A6F8PY70"/>
<dbReference type="SMART" id="SM00091">
    <property type="entry name" value="PAS"/>
    <property type="match status" value="1"/>
</dbReference>
<evidence type="ECO:0000313" key="20">
    <source>
        <dbReference type="Proteomes" id="UP000501726"/>
    </source>
</evidence>
<evidence type="ECO:0000256" key="2">
    <source>
        <dbReference type="ARBA" id="ARBA00004651"/>
    </source>
</evidence>
<dbReference type="SUPFAM" id="SSF52172">
    <property type="entry name" value="CheY-like"/>
    <property type="match status" value="1"/>
</dbReference>
<dbReference type="FunFam" id="1.10.287.130:FF:000003">
    <property type="entry name" value="Histidine kinase"/>
    <property type="match status" value="1"/>
</dbReference>
<dbReference type="NCBIfam" id="TIGR00229">
    <property type="entry name" value="sensory_box"/>
    <property type="match status" value="1"/>
</dbReference>
<keyword evidence="7" id="KW-0812">Transmembrane</keyword>
<dbReference type="Gene3D" id="3.30.450.20">
    <property type="entry name" value="PAS domain"/>
    <property type="match status" value="1"/>
</dbReference>
<dbReference type="InterPro" id="IPR011006">
    <property type="entry name" value="CheY-like_superfamily"/>
</dbReference>
<dbReference type="SUPFAM" id="SSF55874">
    <property type="entry name" value="ATPase domain of HSP90 chaperone/DNA topoisomerase II/histidine kinase"/>
    <property type="match status" value="1"/>
</dbReference>
<dbReference type="InterPro" id="IPR013656">
    <property type="entry name" value="PAS_4"/>
</dbReference>
<dbReference type="SUPFAM" id="SSF47384">
    <property type="entry name" value="Homodimeric domain of signal transducing histidine kinase"/>
    <property type="match status" value="1"/>
</dbReference>
<dbReference type="CDD" id="cd00130">
    <property type="entry name" value="PAS"/>
    <property type="match status" value="1"/>
</dbReference>
<dbReference type="SMART" id="SM00448">
    <property type="entry name" value="REC"/>
    <property type="match status" value="1"/>
</dbReference>
<dbReference type="GO" id="GO:0005886">
    <property type="term" value="C:plasma membrane"/>
    <property type="evidence" value="ECO:0007669"/>
    <property type="project" value="UniProtKB-SubCell"/>
</dbReference>
<dbReference type="Pfam" id="PF00072">
    <property type="entry name" value="Response_reg"/>
    <property type="match status" value="1"/>
</dbReference>
<accession>A0A6F8PY70</accession>
<evidence type="ECO:0000259" key="15">
    <source>
        <dbReference type="PROSITE" id="PS50109"/>
    </source>
</evidence>
<dbReference type="Gene3D" id="3.40.50.2300">
    <property type="match status" value="1"/>
</dbReference>
<evidence type="ECO:0000256" key="5">
    <source>
        <dbReference type="ARBA" id="ARBA00022553"/>
    </source>
</evidence>
<keyword evidence="10" id="KW-0067">ATP-binding</keyword>
<dbReference type="PROSITE" id="PS50113">
    <property type="entry name" value="PAC"/>
    <property type="match status" value="1"/>
</dbReference>
<dbReference type="PANTHER" id="PTHR45339:SF1">
    <property type="entry name" value="HYBRID SIGNAL TRANSDUCTION HISTIDINE KINASE J"/>
    <property type="match status" value="1"/>
</dbReference>
<protein>
    <recommendedName>
        <fullName evidence="3">histidine kinase</fullName>
        <ecNumber evidence="3">2.7.13.3</ecNumber>
    </recommendedName>
</protein>
<feature type="domain" description="Histidine kinase" evidence="15">
    <location>
        <begin position="222"/>
        <end position="450"/>
    </location>
</feature>
<keyword evidence="20" id="KW-1185">Reference proteome</keyword>
<keyword evidence="13" id="KW-0472">Membrane</keyword>
<comment type="subcellular location">
    <subcellularLocation>
        <location evidence="2">Cell membrane</location>
        <topology evidence="2">Multi-pass membrane protein</topology>
    </subcellularLocation>
</comment>
<dbReference type="InterPro" id="IPR000014">
    <property type="entry name" value="PAS"/>
</dbReference>
<dbReference type="SMART" id="SM00387">
    <property type="entry name" value="HATPase_c"/>
    <property type="match status" value="1"/>
</dbReference>
<keyword evidence="6" id="KW-0808">Transferase</keyword>
<keyword evidence="4" id="KW-1003">Cell membrane</keyword>
<dbReference type="SMART" id="SM00388">
    <property type="entry name" value="HisKA"/>
    <property type="match status" value="1"/>
</dbReference>
<gene>
    <name evidence="19" type="ORF">THMIRHAS_22830</name>
</gene>
<dbReference type="EC" id="2.7.13.3" evidence="3"/>
<sequence>MPNLNPLHKILSRQLKRIGLSLNQPPSMEQWQEFLQRVNRHYQGVDEERYMLERSLKISSDEMQQLYNELRVASSQQINEVQNRLVLVLNALTDGVCELDKHGKITYVNPGFMEIVQRSKEQLIGQALESLVRFSGAPEQAQLSHLARIEAYRDDDALVLRESQNLPVSCILNPIFNQQGELEGHVALIRDMHLQRQTEVELQKAKALAEQIALAKSDFLATMSHEIRTPLNGVIGLSNLLQDTDLGDEQQAYVETLQRSAKTLLTIINDILDFSKIDSGKMVLNAEAFSLGLLLQDMKALFAMQFTQKNLRFQLHVDPALGDRFKGDVNRIKQVLINLIGNALKFTQQGEVSLSVQLTNGLESPAEANPDCVWLRFCVQDSGIGIAEPALKSLFNPFTQADSSTTRRYGGTGLGLAISARLVELMVGEMTVESTLGKGSCFCFSLPLQPLQPLQTSVSAEPIAPPVVMVKSVQANRCVLLVEDNPVNQLLAGKLLEKMGLDYLVAHNGLEAVETLQENRAIDLVLMDCQMPVMDGYQATEQWRRLEAEQSHIPIIGLTANALSGDKEKCLLAGMDDYLTKPIELNKFHQKINQWLQHAEDVSE</sequence>
<feature type="domain" description="PAS" evidence="17">
    <location>
        <begin position="81"/>
        <end position="128"/>
    </location>
</feature>
<evidence type="ECO:0000256" key="8">
    <source>
        <dbReference type="ARBA" id="ARBA00022741"/>
    </source>
</evidence>